<dbReference type="EMBL" id="NGEL01000110">
    <property type="protein sequence ID" value="OTM87322.1"/>
    <property type="molecule type" value="Genomic_DNA"/>
</dbReference>
<protein>
    <submittedName>
        <fullName evidence="1">Uncharacterized protein</fullName>
    </submittedName>
</protein>
<dbReference type="SUPFAM" id="SSF48452">
    <property type="entry name" value="TPR-like"/>
    <property type="match status" value="1"/>
</dbReference>
<name>A0A241ZE09_ACIBA</name>
<reference evidence="2 4" key="2">
    <citation type="submission" date="2020-09" db="EMBL/GenBank/DDBJ databases">
        <title>Resistance determinants and their genetic context in bacteria from a longitudinal study of pigs reared under conventional and antibiotic-free husbandry practices.</title>
        <authorList>
            <person name="Poulin-Laprade D."/>
            <person name="Brouard J.-S."/>
            <person name="Gagnon N."/>
            <person name="Turcotte A."/>
            <person name="Langlois A."/>
            <person name="Matte J.J."/>
            <person name="Carrillo C.D."/>
            <person name="Zaheer R."/>
            <person name="McAllister T."/>
            <person name="Topp E."/>
            <person name="Talbot G."/>
        </authorList>
    </citation>
    <scope>NUCLEOTIDE SEQUENCE [LARGE SCALE GENOMIC DNA]</scope>
    <source>
        <strain evidence="2 4">Res13-Abat-PEA21-P4-01-A</strain>
    </source>
</reference>
<dbReference type="Proteomes" id="UP000594659">
    <property type="component" value="Chromosome"/>
</dbReference>
<proteinExistence type="predicted"/>
<accession>A0A241ZE09</accession>
<gene>
    <name evidence="1" type="ORF">B9X95_09990</name>
    <name evidence="2" type="ORF">IMO23_05835</name>
</gene>
<evidence type="ECO:0000313" key="1">
    <source>
        <dbReference type="EMBL" id="OTM87322.1"/>
    </source>
</evidence>
<dbReference type="AlphaFoldDB" id="A0A241ZE09"/>
<reference evidence="1 3" key="1">
    <citation type="submission" date="2017-05" db="EMBL/GenBank/DDBJ databases">
        <authorList>
            <person name="Song R."/>
            <person name="Chenine A.L."/>
            <person name="Ruprecht R.M."/>
        </authorList>
    </citation>
    <scope>NUCLEOTIDE SEQUENCE [LARGE SCALE GENOMIC DNA]</scope>
    <source>
        <strain evidence="1 3">PR350</strain>
    </source>
</reference>
<dbReference type="Gene3D" id="1.25.40.10">
    <property type="entry name" value="Tetratricopeptide repeat domain"/>
    <property type="match status" value="1"/>
</dbReference>
<evidence type="ECO:0000313" key="2">
    <source>
        <dbReference type="EMBL" id="QPF14433.1"/>
    </source>
</evidence>
<sequence>MGMLAPKKRAHEILDQIGVFGRKNASEFTIHRWKTQAKSLAESDIVDSKRILAIIGVYENNFEIAKKNFEQALALSNYENSLVLCDYAQALLMLGKGEDALSYLVKAFNIEPSAKTLDRILTLSNSLIYPDVLNEIRTLVTKLNINTDLYLPLIEETILKVNENIEFIEQIGVSVSSYRSMINLSDLVLYSKFYTQTKIAACKLDDMINTIIYPEHLTADDISELNDDFVENVIKAEIPLDDLLKISIYFSFDHQESRDVA</sequence>
<dbReference type="Proteomes" id="UP000194699">
    <property type="component" value="Unassembled WGS sequence"/>
</dbReference>
<evidence type="ECO:0000313" key="3">
    <source>
        <dbReference type="Proteomes" id="UP000194699"/>
    </source>
</evidence>
<dbReference type="InterPro" id="IPR011990">
    <property type="entry name" value="TPR-like_helical_dom_sf"/>
</dbReference>
<dbReference type="EMBL" id="CP062919">
    <property type="protein sequence ID" value="QPF14433.1"/>
    <property type="molecule type" value="Genomic_DNA"/>
</dbReference>
<organism evidence="1 3">
    <name type="scientific">Acinetobacter baumannii</name>
    <dbReference type="NCBI Taxonomy" id="470"/>
    <lineage>
        <taxon>Bacteria</taxon>
        <taxon>Pseudomonadati</taxon>
        <taxon>Pseudomonadota</taxon>
        <taxon>Gammaproteobacteria</taxon>
        <taxon>Moraxellales</taxon>
        <taxon>Moraxellaceae</taxon>
        <taxon>Acinetobacter</taxon>
        <taxon>Acinetobacter calcoaceticus/baumannii complex</taxon>
    </lineage>
</organism>
<evidence type="ECO:0000313" key="4">
    <source>
        <dbReference type="Proteomes" id="UP000594659"/>
    </source>
</evidence>